<feature type="domain" description="Beta-ketoacyl synthase C-terminal" evidence="6">
    <location>
        <begin position="298"/>
        <end position="374"/>
    </location>
</feature>
<evidence type="ECO:0000256" key="1">
    <source>
        <dbReference type="ARBA" id="ARBA00008467"/>
    </source>
</evidence>
<evidence type="ECO:0000256" key="2">
    <source>
        <dbReference type="ARBA" id="ARBA00022679"/>
    </source>
</evidence>
<name>A0A3M2M8L2_9ACTN</name>
<evidence type="ECO:0000256" key="3">
    <source>
        <dbReference type="RuleBase" id="RU003694"/>
    </source>
</evidence>
<reference evidence="7 8" key="1">
    <citation type="submission" date="2018-10" db="EMBL/GenBank/DDBJ databases">
        <title>Isolation, diversity and antifungal activity of actinobacteria from wheat.</title>
        <authorList>
            <person name="Han C."/>
        </authorList>
    </citation>
    <scope>NUCLEOTIDE SEQUENCE [LARGE SCALE GENOMIC DNA]</scope>
    <source>
        <strain evidence="7 8">NEAU-YY642</strain>
    </source>
</reference>
<dbReference type="RefSeq" id="WP_122182364.1">
    <property type="nucleotide sequence ID" value="NZ_RFFJ01000010.1"/>
</dbReference>
<sequence length="409" mass="40986">MTVTTTAAAGAGRAAARPGGTLRITGCGVLSAAGQGLDALAEALHGARAPVGEPTADPPADFPPAPLRPVTPLDIREFLGRRGTRKLDRFSSLGLAASRLALGGPPPEGEDRSTTGVVLATSTGSLRSLAAVARDTLVQELPYLVDPSMFPNTVMNSCAGQIAIWNGLRGLNATVATGQTSSLAALRHARTALARGRADRLLVGGVEELTPAVAWGRHRAGGLEPDTPLGEGAALFVVEPAGGEPAGGEAADRTRGTSRDARPETGAETGAGAVSAEVLAVEIGYAGGPAGRPGGLALGLADCLSRALARAGVEAGEVDVVATGADRHLALAGAEERALRRVLPRAADVRRLSVAEVLGDCYSASGALQLAALLADWRASDSAERIGLVTSVGGDGNVACAVVCAPGAR</sequence>
<evidence type="ECO:0000259" key="6">
    <source>
        <dbReference type="Pfam" id="PF02801"/>
    </source>
</evidence>
<dbReference type="GO" id="GO:0005829">
    <property type="term" value="C:cytosol"/>
    <property type="evidence" value="ECO:0007669"/>
    <property type="project" value="TreeGrafter"/>
</dbReference>
<evidence type="ECO:0000313" key="8">
    <source>
        <dbReference type="Proteomes" id="UP000278673"/>
    </source>
</evidence>
<dbReference type="InterPro" id="IPR000794">
    <property type="entry name" value="Beta-ketoacyl_synthase"/>
</dbReference>
<evidence type="ECO:0000256" key="4">
    <source>
        <dbReference type="SAM" id="MobiDB-lite"/>
    </source>
</evidence>
<comment type="similarity">
    <text evidence="1 3">Belongs to the thiolase-like superfamily. Beta-ketoacyl-ACP synthases family.</text>
</comment>
<organism evidence="7 8">
    <name type="scientific">Streptomyces triticirhizae</name>
    <dbReference type="NCBI Taxonomy" id="2483353"/>
    <lineage>
        <taxon>Bacteria</taxon>
        <taxon>Bacillati</taxon>
        <taxon>Actinomycetota</taxon>
        <taxon>Actinomycetes</taxon>
        <taxon>Kitasatosporales</taxon>
        <taxon>Streptomycetaceae</taxon>
        <taxon>Streptomyces</taxon>
    </lineage>
</organism>
<evidence type="ECO:0000259" key="5">
    <source>
        <dbReference type="Pfam" id="PF00109"/>
    </source>
</evidence>
<keyword evidence="8" id="KW-1185">Reference proteome</keyword>
<dbReference type="InterPro" id="IPR016039">
    <property type="entry name" value="Thiolase-like"/>
</dbReference>
<feature type="compositionally biased region" description="Pro residues" evidence="4">
    <location>
        <begin position="56"/>
        <end position="68"/>
    </location>
</feature>
<dbReference type="InterPro" id="IPR014030">
    <property type="entry name" value="Ketoacyl_synth_N"/>
</dbReference>
<dbReference type="Pfam" id="PF00109">
    <property type="entry name" value="ketoacyl-synt"/>
    <property type="match status" value="1"/>
</dbReference>
<dbReference type="Proteomes" id="UP000278673">
    <property type="component" value="Unassembled WGS sequence"/>
</dbReference>
<dbReference type="GO" id="GO:0004315">
    <property type="term" value="F:3-oxoacyl-[acyl-carrier-protein] synthase activity"/>
    <property type="evidence" value="ECO:0007669"/>
    <property type="project" value="TreeGrafter"/>
</dbReference>
<feature type="region of interest" description="Disordered" evidence="4">
    <location>
        <begin position="49"/>
        <end position="68"/>
    </location>
</feature>
<comment type="caution">
    <text evidence="7">The sequence shown here is derived from an EMBL/GenBank/DDBJ whole genome shotgun (WGS) entry which is preliminary data.</text>
</comment>
<dbReference type="PANTHER" id="PTHR11712">
    <property type="entry name" value="POLYKETIDE SYNTHASE-RELATED"/>
    <property type="match status" value="1"/>
</dbReference>
<evidence type="ECO:0008006" key="9">
    <source>
        <dbReference type="Google" id="ProtNLM"/>
    </source>
</evidence>
<dbReference type="PANTHER" id="PTHR11712:SF336">
    <property type="entry name" value="3-OXOACYL-[ACYL-CARRIER-PROTEIN] SYNTHASE, MITOCHONDRIAL"/>
    <property type="match status" value="1"/>
</dbReference>
<dbReference type="Gene3D" id="3.40.47.10">
    <property type="match status" value="1"/>
</dbReference>
<proteinExistence type="inferred from homology"/>
<dbReference type="GO" id="GO:0006633">
    <property type="term" value="P:fatty acid biosynthetic process"/>
    <property type="evidence" value="ECO:0007669"/>
    <property type="project" value="TreeGrafter"/>
</dbReference>
<feature type="domain" description="Beta-ketoacyl synthase-like N-terminal" evidence="5">
    <location>
        <begin position="24"/>
        <end position="228"/>
    </location>
</feature>
<keyword evidence="2 3" id="KW-0808">Transferase</keyword>
<feature type="compositionally biased region" description="Basic and acidic residues" evidence="4">
    <location>
        <begin position="250"/>
        <end position="265"/>
    </location>
</feature>
<accession>A0A3M2M8L2</accession>
<dbReference type="AlphaFoldDB" id="A0A3M2M8L2"/>
<feature type="region of interest" description="Disordered" evidence="4">
    <location>
        <begin position="243"/>
        <end position="270"/>
    </location>
</feature>
<gene>
    <name evidence="7" type="ORF">EBN88_03890</name>
</gene>
<protein>
    <recommendedName>
        <fullName evidence="9">Beta-ketoacyl synthase N-terminal domain-containing protein</fullName>
    </recommendedName>
</protein>
<dbReference type="EMBL" id="RFFJ01000010">
    <property type="protein sequence ID" value="RMI45183.1"/>
    <property type="molecule type" value="Genomic_DNA"/>
</dbReference>
<dbReference type="InterPro" id="IPR014031">
    <property type="entry name" value="Ketoacyl_synth_C"/>
</dbReference>
<dbReference type="Pfam" id="PF02801">
    <property type="entry name" value="Ketoacyl-synt_C"/>
    <property type="match status" value="1"/>
</dbReference>
<dbReference type="SUPFAM" id="SSF53901">
    <property type="entry name" value="Thiolase-like"/>
    <property type="match status" value="2"/>
</dbReference>
<evidence type="ECO:0000313" key="7">
    <source>
        <dbReference type="EMBL" id="RMI45183.1"/>
    </source>
</evidence>